<protein>
    <submittedName>
        <fullName evidence="1">Uncharacterized protein</fullName>
    </submittedName>
</protein>
<gene>
    <name evidence="1" type="ORF">METZ01_LOCUS127799</name>
</gene>
<organism evidence="1">
    <name type="scientific">marine metagenome</name>
    <dbReference type="NCBI Taxonomy" id="408172"/>
    <lineage>
        <taxon>unclassified sequences</taxon>
        <taxon>metagenomes</taxon>
        <taxon>ecological metagenomes</taxon>
    </lineage>
</organism>
<sequence length="32" mass="3512">MKHCTLFILLALFSLDAEQVNSADAPEGKVHI</sequence>
<name>A0A381YD67_9ZZZZ</name>
<dbReference type="AlphaFoldDB" id="A0A381YD67"/>
<reference evidence="1" key="1">
    <citation type="submission" date="2018-05" db="EMBL/GenBank/DDBJ databases">
        <authorList>
            <person name="Lanie J.A."/>
            <person name="Ng W.-L."/>
            <person name="Kazmierczak K.M."/>
            <person name="Andrzejewski T.M."/>
            <person name="Davidsen T.M."/>
            <person name="Wayne K.J."/>
            <person name="Tettelin H."/>
            <person name="Glass J.I."/>
            <person name="Rusch D."/>
            <person name="Podicherti R."/>
            <person name="Tsui H.-C.T."/>
            <person name="Winkler M.E."/>
        </authorList>
    </citation>
    <scope>NUCLEOTIDE SEQUENCE</scope>
</reference>
<feature type="non-terminal residue" evidence="1">
    <location>
        <position position="32"/>
    </location>
</feature>
<accession>A0A381YD67</accession>
<proteinExistence type="predicted"/>
<evidence type="ECO:0000313" key="1">
    <source>
        <dbReference type="EMBL" id="SVA74945.1"/>
    </source>
</evidence>
<dbReference type="EMBL" id="UINC01017948">
    <property type="protein sequence ID" value="SVA74945.1"/>
    <property type="molecule type" value="Genomic_DNA"/>
</dbReference>